<feature type="compositionally biased region" description="Basic and acidic residues" evidence="1">
    <location>
        <begin position="65"/>
        <end position="101"/>
    </location>
</feature>
<name>A0A1W0A269_9STRA</name>
<keyword evidence="3" id="KW-1185">Reference proteome</keyword>
<feature type="compositionally biased region" description="Basic residues" evidence="1">
    <location>
        <begin position="1"/>
        <end position="10"/>
    </location>
</feature>
<feature type="compositionally biased region" description="Basic and acidic residues" evidence="1">
    <location>
        <begin position="11"/>
        <end position="58"/>
    </location>
</feature>
<organism evidence="2 3">
    <name type="scientific">Thraustotheca clavata</name>
    <dbReference type="NCBI Taxonomy" id="74557"/>
    <lineage>
        <taxon>Eukaryota</taxon>
        <taxon>Sar</taxon>
        <taxon>Stramenopiles</taxon>
        <taxon>Oomycota</taxon>
        <taxon>Saprolegniomycetes</taxon>
        <taxon>Saprolegniales</taxon>
        <taxon>Achlyaceae</taxon>
        <taxon>Thraustotheca</taxon>
    </lineage>
</organism>
<feature type="region of interest" description="Disordered" evidence="1">
    <location>
        <begin position="1"/>
        <end position="101"/>
    </location>
</feature>
<accession>A0A1W0A269</accession>
<dbReference type="Proteomes" id="UP000243217">
    <property type="component" value="Unassembled WGS sequence"/>
</dbReference>
<comment type="caution">
    <text evidence="2">The sequence shown here is derived from an EMBL/GenBank/DDBJ whole genome shotgun (WGS) entry which is preliminary data.</text>
</comment>
<evidence type="ECO:0000256" key="1">
    <source>
        <dbReference type="SAM" id="MobiDB-lite"/>
    </source>
</evidence>
<dbReference type="EMBL" id="JNBS01000648">
    <property type="protein sequence ID" value="OQS04271.1"/>
    <property type="molecule type" value="Genomic_DNA"/>
</dbReference>
<sequence>MVYEGKRRKRVTEGAENKATIEEKGDKIDDHNELNDKKNDDTGLQDKRDELKDEKEERNDDDNELNNKKRDDSALKEEMQERKDDVNERKEREKTSVQEERSVVDKIREKLKRKAPSREENVIKITRQELVIEQRKSGRKRMMINTVGRGVDQMSLQKAVKATYKRLQSREKGKKKEHMHN</sequence>
<proteinExistence type="predicted"/>
<gene>
    <name evidence="2" type="ORF">THRCLA_20922</name>
</gene>
<dbReference type="AlphaFoldDB" id="A0A1W0A269"/>
<dbReference type="OrthoDB" id="78796at2759"/>
<reference evidence="2 3" key="1">
    <citation type="journal article" date="2014" name="Genome Biol. Evol.">
        <title>The secreted proteins of Achlya hypogyna and Thraustotheca clavata identify the ancestral oomycete secretome and reveal gene acquisitions by horizontal gene transfer.</title>
        <authorList>
            <person name="Misner I."/>
            <person name="Blouin N."/>
            <person name="Leonard G."/>
            <person name="Richards T.A."/>
            <person name="Lane C.E."/>
        </authorList>
    </citation>
    <scope>NUCLEOTIDE SEQUENCE [LARGE SCALE GENOMIC DNA]</scope>
    <source>
        <strain evidence="2 3">ATCC 34112</strain>
    </source>
</reference>
<evidence type="ECO:0000313" key="2">
    <source>
        <dbReference type="EMBL" id="OQS04271.1"/>
    </source>
</evidence>
<evidence type="ECO:0000313" key="3">
    <source>
        <dbReference type="Proteomes" id="UP000243217"/>
    </source>
</evidence>
<protein>
    <submittedName>
        <fullName evidence="2">Uncharacterized protein</fullName>
    </submittedName>
</protein>